<protein>
    <recommendedName>
        <fullName evidence="2">glutamate racemase</fullName>
        <ecNumber evidence="2">5.1.1.3</ecNumber>
    </recommendedName>
</protein>
<dbReference type="GeneID" id="13797361"/>
<dbReference type="RefSeq" id="WP_015020995.1">
    <property type="nucleotide sequence ID" value="NC_018719.1"/>
</dbReference>
<evidence type="ECO:0000256" key="4">
    <source>
        <dbReference type="ARBA" id="ARBA00022984"/>
    </source>
</evidence>
<dbReference type="NCBIfam" id="TIGR00067">
    <property type="entry name" value="glut_race"/>
    <property type="match status" value="1"/>
</dbReference>
<evidence type="ECO:0000256" key="3">
    <source>
        <dbReference type="ARBA" id="ARBA00022960"/>
    </source>
</evidence>
<dbReference type="BioCyc" id="CNIT1237085:G1324-3551-MONOMER"/>
<dbReference type="AlphaFoldDB" id="K0ILJ6"/>
<proteinExistence type="inferred from homology"/>
<dbReference type="Gene3D" id="3.40.50.1860">
    <property type="match status" value="2"/>
</dbReference>
<evidence type="ECO:0000256" key="2">
    <source>
        <dbReference type="ARBA" id="ARBA00013090"/>
    </source>
</evidence>
<sequence length="266" mass="30327">MTNNPVAVFDSGIGSLSIIRELKREVPNEDLLYFADRAHFPYGNKSHQQLREIMVNTINYLRRYKPKLVVVASNTPSVQVLDEVRRMITDLPIIGVRPPLKEAARLTKKKHIGIMATEGTIGSKELKIQIRREVPQHILVTKFNASPIIELIEHGVHLENERRTFDIISRVLGEGVDEKMDVITLSSTHLPFVKTYLNALLPTVRFVDPAQIVAKDVRKFLKFYRMAKKSGTGKLQILVSDGKREFEKSVRAMGIREPVEEVFLTF</sequence>
<evidence type="ECO:0000313" key="7">
    <source>
        <dbReference type="EMBL" id="AFU60463.1"/>
    </source>
</evidence>
<evidence type="ECO:0000256" key="6">
    <source>
        <dbReference type="ARBA" id="ARBA00023316"/>
    </source>
</evidence>
<evidence type="ECO:0000313" key="8">
    <source>
        <dbReference type="Proteomes" id="UP000008037"/>
    </source>
</evidence>
<dbReference type="SUPFAM" id="SSF53681">
    <property type="entry name" value="Aspartate/glutamate racemase"/>
    <property type="match status" value="2"/>
</dbReference>
<dbReference type="HOGENOM" id="CLU_052344_1_0_2"/>
<dbReference type="InterPro" id="IPR004391">
    <property type="entry name" value="Glu_race"/>
</dbReference>
<keyword evidence="8" id="KW-1185">Reference proteome</keyword>
<dbReference type="GO" id="GO:0071555">
    <property type="term" value="P:cell wall organization"/>
    <property type="evidence" value="ECO:0007669"/>
    <property type="project" value="UniProtKB-KW"/>
</dbReference>
<dbReference type="InterPro" id="IPR001920">
    <property type="entry name" value="Asp/Glu_race"/>
</dbReference>
<organism evidence="7 8">
    <name type="scientific">Nitrososphaera gargensis (strain Ga9.2)</name>
    <dbReference type="NCBI Taxonomy" id="1237085"/>
    <lineage>
        <taxon>Archaea</taxon>
        <taxon>Nitrososphaerota</taxon>
        <taxon>Nitrososphaeria</taxon>
        <taxon>Nitrososphaerales</taxon>
        <taxon>Nitrososphaeraceae</taxon>
        <taxon>Nitrososphaera</taxon>
    </lineage>
</organism>
<dbReference type="Pfam" id="PF01177">
    <property type="entry name" value="Asp_Glu_race"/>
    <property type="match status" value="1"/>
</dbReference>
<dbReference type="InParanoid" id="K0ILJ6"/>
<dbReference type="HAMAP" id="MF_00258">
    <property type="entry name" value="Glu_racemase"/>
    <property type="match status" value="1"/>
</dbReference>
<evidence type="ECO:0000256" key="1">
    <source>
        <dbReference type="ARBA" id="ARBA00001602"/>
    </source>
</evidence>
<dbReference type="EC" id="5.1.1.3" evidence="2"/>
<dbReference type="InterPro" id="IPR015942">
    <property type="entry name" value="Asp/Glu/hydantoin_racemase"/>
</dbReference>
<keyword evidence="5" id="KW-0413">Isomerase</keyword>
<dbReference type="PANTHER" id="PTHR21198">
    <property type="entry name" value="GLUTAMATE RACEMASE"/>
    <property type="match status" value="1"/>
</dbReference>
<comment type="catalytic activity">
    <reaction evidence="1">
        <text>L-glutamate = D-glutamate</text>
        <dbReference type="Rhea" id="RHEA:12813"/>
        <dbReference type="ChEBI" id="CHEBI:29985"/>
        <dbReference type="ChEBI" id="CHEBI:29986"/>
        <dbReference type="EC" id="5.1.1.3"/>
    </reaction>
</comment>
<dbReference type="KEGG" id="nga:Ngar_c35500"/>
<keyword evidence="3" id="KW-0133">Cell shape</keyword>
<dbReference type="EMBL" id="CP002408">
    <property type="protein sequence ID" value="AFU60463.1"/>
    <property type="molecule type" value="Genomic_DNA"/>
</dbReference>
<accession>K0ILJ6</accession>
<dbReference type="Proteomes" id="UP000008037">
    <property type="component" value="Chromosome"/>
</dbReference>
<dbReference type="PATRIC" id="fig|1237085.11.peg.3554"/>
<dbReference type="GO" id="GO:0008360">
    <property type="term" value="P:regulation of cell shape"/>
    <property type="evidence" value="ECO:0007669"/>
    <property type="project" value="UniProtKB-KW"/>
</dbReference>
<gene>
    <name evidence="7" type="ordered locus">Ngar_c35500</name>
</gene>
<dbReference type="GO" id="GO:0008881">
    <property type="term" value="F:glutamate racemase activity"/>
    <property type="evidence" value="ECO:0007669"/>
    <property type="project" value="UniProtKB-EC"/>
</dbReference>
<keyword evidence="6" id="KW-0961">Cell wall biogenesis/degradation</keyword>
<dbReference type="OrthoDB" id="6363at2157"/>
<dbReference type="PANTHER" id="PTHR21198:SF3">
    <property type="entry name" value="GLUTAMATE RACEMASE"/>
    <property type="match status" value="1"/>
</dbReference>
<evidence type="ECO:0000256" key="5">
    <source>
        <dbReference type="ARBA" id="ARBA00023235"/>
    </source>
</evidence>
<keyword evidence="4" id="KW-0573">Peptidoglycan synthesis</keyword>
<dbReference type="STRING" id="1237085.Ngar_c35500"/>
<name>K0ILJ6_NITGG</name>
<reference evidence="7 8" key="1">
    <citation type="journal article" date="2012" name="Environ. Microbiol.">
        <title>The genome of the ammonia-oxidizing Candidatus Nitrososphaera gargensis: insights into metabolic versatility and environmental adaptations.</title>
        <authorList>
            <person name="Spang A."/>
            <person name="Poehlein A."/>
            <person name="Offre P."/>
            <person name="Zumbragel S."/>
            <person name="Haider S."/>
            <person name="Rychlik N."/>
            <person name="Nowka B."/>
            <person name="Schmeisser C."/>
            <person name="Lebedeva E.V."/>
            <person name="Rattei T."/>
            <person name="Bohm C."/>
            <person name="Schmid M."/>
            <person name="Galushko A."/>
            <person name="Hatzenpichler R."/>
            <person name="Weinmaier T."/>
            <person name="Daniel R."/>
            <person name="Schleper C."/>
            <person name="Spieck E."/>
            <person name="Streit W."/>
            <person name="Wagner M."/>
        </authorList>
    </citation>
    <scope>NUCLEOTIDE SEQUENCE [LARGE SCALE GENOMIC DNA]</scope>
    <source>
        <strain evidence="8">Ga9.2</strain>
    </source>
</reference>